<comment type="caution">
    <text evidence="1">The sequence shown here is derived from an EMBL/GenBank/DDBJ whole genome shotgun (WGS) entry which is preliminary data.</text>
</comment>
<sequence length="183" mass="21665">MKEQLLIEHCAPTLANIKVANLFRYFFEEYKEVEEYLKYWNRQMNQKGVYLTNIKTCNGTALLYVYRKNSLKKILQQSEVRQFLHRYGYEAFSIQKCIEYLGKQFEEGCGFPHEIGVFLGYPLEDIIGFIENKGKNYKCVGCWKVYGNAEEAEKLFYKFKKCQCVYREQFLSGRDILKLTVAA</sequence>
<dbReference type="Proteomes" id="UP000823618">
    <property type="component" value="Unassembled WGS sequence"/>
</dbReference>
<reference evidence="1" key="1">
    <citation type="submission" date="2020-10" db="EMBL/GenBank/DDBJ databases">
        <authorList>
            <person name="Gilroy R."/>
        </authorList>
    </citation>
    <scope>NUCLEOTIDE SEQUENCE</scope>
    <source>
        <strain evidence="1">E3-2379</strain>
    </source>
</reference>
<name>A0A9D9N791_9FIRM</name>
<evidence type="ECO:0000313" key="2">
    <source>
        <dbReference type="Proteomes" id="UP000823618"/>
    </source>
</evidence>
<dbReference type="Pfam" id="PF12672">
    <property type="entry name" value="DUF3793"/>
    <property type="match status" value="1"/>
</dbReference>
<accession>A0A9D9N791</accession>
<proteinExistence type="predicted"/>
<reference evidence="1" key="2">
    <citation type="journal article" date="2021" name="PeerJ">
        <title>Extensive microbial diversity within the chicken gut microbiome revealed by metagenomics and culture.</title>
        <authorList>
            <person name="Gilroy R."/>
            <person name="Ravi A."/>
            <person name="Getino M."/>
            <person name="Pursley I."/>
            <person name="Horton D.L."/>
            <person name="Alikhan N.F."/>
            <person name="Baker D."/>
            <person name="Gharbi K."/>
            <person name="Hall N."/>
            <person name="Watson M."/>
            <person name="Adriaenssens E.M."/>
            <person name="Foster-Nyarko E."/>
            <person name="Jarju S."/>
            <person name="Secka A."/>
            <person name="Antonio M."/>
            <person name="Oren A."/>
            <person name="Chaudhuri R.R."/>
            <person name="La Ragione R."/>
            <person name="Hildebrand F."/>
            <person name="Pallen M.J."/>
        </authorList>
    </citation>
    <scope>NUCLEOTIDE SEQUENCE</scope>
    <source>
        <strain evidence="1">E3-2379</strain>
    </source>
</reference>
<dbReference type="EMBL" id="JADIML010000119">
    <property type="protein sequence ID" value="MBO8463111.1"/>
    <property type="molecule type" value="Genomic_DNA"/>
</dbReference>
<dbReference type="InterPro" id="IPR024523">
    <property type="entry name" value="DUF3793"/>
</dbReference>
<gene>
    <name evidence="1" type="ORF">IAC13_04185</name>
</gene>
<protein>
    <submittedName>
        <fullName evidence="1">DUF3793 family protein</fullName>
    </submittedName>
</protein>
<evidence type="ECO:0000313" key="1">
    <source>
        <dbReference type="EMBL" id="MBO8463111.1"/>
    </source>
</evidence>
<dbReference type="AlphaFoldDB" id="A0A9D9N791"/>
<organism evidence="1 2">
    <name type="scientific">Candidatus Scybalomonas excrementavium</name>
    <dbReference type="NCBI Taxonomy" id="2840943"/>
    <lineage>
        <taxon>Bacteria</taxon>
        <taxon>Bacillati</taxon>
        <taxon>Bacillota</taxon>
        <taxon>Clostridia</taxon>
        <taxon>Lachnospirales</taxon>
        <taxon>Lachnospiraceae</taxon>
        <taxon>Lachnospiraceae incertae sedis</taxon>
        <taxon>Candidatus Scybalomonas</taxon>
    </lineage>
</organism>